<dbReference type="EMBL" id="JACWMX010000005">
    <property type="protein sequence ID" value="MBD1394040.1"/>
    <property type="molecule type" value="Genomic_DNA"/>
</dbReference>
<keyword evidence="4" id="KW-1185">Reference proteome</keyword>
<dbReference type="GO" id="GO:0016788">
    <property type="term" value="F:hydrolase activity, acting on ester bonds"/>
    <property type="evidence" value="ECO:0007669"/>
    <property type="project" value="UniProtKB-ARBA"/>
</dbReference>
<feature type="domain" description="SGNH hydrolase-type esterase" evidence="2">
    <location>
        <begin position="36"/>
        <end position="214"/>
    </location>
</feature>
<dbReference type="PROSITE" id="PS51257">
    <property type="entry name" value="PROKAR_LIPOPROTEIN"/>
    <property type="match status" value="1"/>
</dbReference>
<keyword evidence="3" id="KW-0378">Hydrolase</keyword>
<organism evidence="3 4">
    <name type="scientific">Mucilaginibacter glaciei</name>
    <dbReference type="NCBI Taxonomy" id="2772109"/>
    <lineage>
        <taxon>Bacteria</taxon>
        <taxon>Pseudomonadati</taxon>
        <taxon>Bacteroidota</taxon>
        <taxon>Sphingobacteriia</taxon>
        <taxon>Sphingobacteriales</taxon>
        <taxon>Sphingobacteriaceae</taxon>
        <taxon>Mucilaginibacter</taxon>
    </lineage>
</organism>
<evidence type="ECO:0000256" key="1">
    <source>
        <dbReference type="SAM" id="SignalP"/>
    </source>
</evidence>
<proteinExistence type="predicted"/>
<evidence type="ECO:0000313" key="4">
    <source>
        <dbReference type="Proteomes" id="UP000619078"/>
    </source>
</evidence>
<gene>
    <name evidence="3" type="ORF">IDJ76_13105</name>
</gene>
<dbReference type="Proteomes" id="UP000619078">
    <property type="component" value="Unassembled WGS sequence"/>
</dbReference>
<dbReference type="InterPro" id="IPR013830">
    <property type="entry name" value="SGNH_hydro"/>
</dbReference>
<dbReference type="AlphaFoldDB" id="A0A926NSR7"/>
<dbReference type="Gene3D" id="3.40.50.1110">
    <property type="entry name" value="SGNH hydrolase"/>
    <property type="match status" value="1"/>
</dbReference>
<evidence type="ECO:0000313" key="3">
    <source>
        <dbReference type="EMBL" id="MBD1394040.1"/>
    </source>
</evidence>
<name>A0A926NSR7_9SPHI</name>
<keyword evidence="1" id="KW-0732">Signal</keyword>
<comment type="caution">
    <text evidence="3">The sequence shown here is derived from an EMBL/GenBank/DDBJ whole genome shotgun (WGS) entry which is preliminary data.</text>
</comment>
<protein>
    <submittedName>
        <fullName evidence="3">SGNH/GDSL hydrolase family protein</fullName>
    </submittedName>
</protein>
<feature type="chain" id="PRO_5038105407" evidence="1">
    <location>
        <begin position="22"/>
        <end position="231"/>
    </location>
</feature>
<dbReference type="Pfam" id="PF13472">
    <property type="entry name" value="Lipase_GDSL_2"/>
    <property type="match status" value="1"/>
</dbReference>
<sequence>MKLLIALALVTGLFLSGCKTMMEANKQTKPALTYLALGDSYTIGESVPAEGSFPYQLSAQLTKAGHGVAQPEIIATTGWTTAELIDAISHSDTKGKQYGIVTLLIGVNNQYRGQSPDVYRAEFVQLLNTAIEYAGGDKNHVFVVSIPDWGVTPYAGGRDRAQIGKEIDQFNNINKQEAEKAGVAYADITPISKQAVSDAALTAGDGLHPSAKMYGLWVKEILKVVEPGFSK</sequence>
<accession>A0A926NSR7</accession>
<evidence type="ECO:0000259" key="2">
    <source>
        <dbReference type="Pfam" id="PF13472"/>
    </source>
</evidence>
<dbReference type="SUPFAM" id="SSF52266">
    <property type="entry name" value="SGNH hydrolase"/>
    <property type="match status" value="1"/>
</dbReference>
<dbReference type="InterPro" id="IPR036514">
    <property type="entry name" value="SGNH_hydro_sf"/>
</dbReference>
<feature type="signal peptide" evidence="1">
    <location>
        <begin position="1"/>
        <end position="21"/>
    </location>
</feature>
<dbReference type="CDD" id="cd01832">
    <property type="entry name" value="SGNH_hydrolase_like_1"/>
    <property type="match status" value="1"/>
</dbReference>
<reference evidence="3" key="1">
    <citation type="submission" date="2020-09" db="EMBL/GenBank/DDBJ databases">
        <title>Novel species of Mucilaginibacter isolated from a glacier on the Tibetan Plateau.</title>
        <authorList>
            <person name="Liu Q."/>
            <person name="Xin Y.-H."/>
        </authorList>
    </citation>
    <scope>NUCLEOTIDE SEQUENCE</scope>
    <source>
        <strain evidence="3">ZB1P21</strain>
    </source>
</reference>